<gene>
    <name evidence="1" type="ORF">BpHYR1_026680</name>
</gene>
<sequence>MLVAFSHHVQLLIYNEQFVRFRAVYLTKKNIVWFETQATKPDLVLPSATWLLRSENKCKIKN</sequence>
<dbReference type="EMBL" id="REGN01007747">
    <property type="protein sequence ID" value="RNA05375.1"/>
    <property type="molecule type" value="Genomic_DNA"/>
</dbReference>
<dbReference type="AlphaFoldDB" id="A0A3M7Q2Y8"/>
<reference evidence="1 2" key="1">
    <citation type="journal article" date="2018" name="Sci. Rep.">
        <title>Genomic signatures of local adaptation to the degree of environmental predictability in rotifers.</title>
        <authorList>
            <person name="Franch-Gras L."/>
            <person name="Hahn C."/>
            <person name="Garcia-Roger E.M."/>
            <person name="Carmona M.J."/>
            <person name="Serra M."/>
            <person name="Gomez A."/>
        </authorList>
    </citation>
    <scope>NUCLEOTIDE SEQUENCE [LARGE SCALE GENOMIC DNA]</scope>
    <source>
        <strain evidence="1">HYR1</strain>
    </source>
</reference>
<accession>A0A3M7Q2Y8</accession>
<name>A0A3M7Q2Y8_BRAPC</name>
<keyword evidence="2" id="KW-1185">Reference proteome</keyword>
<comment type="caution">
    <text evidence="1">The sequence shown here is derived from an EMBL/GenBank/DDBJ whole genome shotgun (WGS) entry which is preliminary data.</text>
</comment>
<proteinExistence type="predicted"/>
<organism evidence="1 2">
    <name type="scientific">Brachionus plicatilis</name>
    <name type="common">Marine rotifer</name>
    <name type="synonym">Brachionus muelleri</name>
    <dbReference type="NCBI Taxonomy" id="10195"/>
    <lineage>
        <taxon>Eukaryota</taxon>
        <taxon>Metazoa</taxon>
        <taxon>Spiralia</taxon>
        <taxon>Gnathifera</taxon>
        <taxon>Rotifera</taxon>
        <taxon>Eurotatoria</taxon>
        <taxon>Monogononta</taxon>
        <taxon>Pseudotrocha</taxon>
        <taxon>Ploima</taxon>
        <taxon>Brachionidae</taxon>
        <taxon>Brachionus</taxon>
    </lineage>
</organism>
<protein>
    <submittedName>
        <fullName evidence="1">Uncharacterized protein</fullName>
    </submittedName>
</protein>
<dbReference type="Proteomes" id="UP000276133">
    <property type="component" value="Unassembled WGS sequence"/>
</dbReference>
<evidence type="ECO:0000313" key="1">
    <source>
        <dbReference type="EMBL" id="RNA05375.1"/>
    </source>
</evidence>
<evidence type="ECO:0000313" key="2">
    <source>
        <dbReference type="Proteomes" id="UP000276133"/>
    </source>
</evidence>